<organism evidence="1 2">
    <name type="scientific">Neorhizobium galegae bv. orientalis str. HAMBI 540</name>
    <dbReference type="NCBI Taxonomy" id="1028800"/>
    <lineage>
        <taxon>Bacteria</taxon>
        <taxon>Pseudomonadati</taxon>
        <taxon>Pseudomonadota</taxon>
        <taxon>Alphaproteobacteria</taxon>
        <taxon>Hyphomicrobiales</taxon>
        <taxon>Rhizobiaceae</taxon>
        <taxon>Rhizobium/Agrobacterium group</taxon>
        <taxon>Neorhizobium</taxon>
    </lineage>
</organism>
<geneLocation type="plasmid" evidence="2">
    <name>II</name>
</geneLocation>
<evidence type="ECO:0000313" key="1">
    <source>
        <dbReference type="EMBL" id="CDN51676.1"/>
    </source>
</evidence>
<dbReference type="KEGG" id="ngg:RG540_PA10000"/>
<protein>
    <submittedName>
        <fullName evidence="1">Uncharacterized protein</fullName>
    </submittedName>
</protein>
<accession>A0A068T0U6</accession>
<evidence type="ECO:0000313" key="2">
    <source>
        <dbReference type="Proteomes" id="UP000028181"/>
    </source>
</evidence>
<dbReference type="Proteomes" id="UP000028181">
    <property type="component" value="Plasmid pHAMBI540a"/>
</dbReference>
<sequence>MLLETWREKGVDYIVGYKGSDGFMFVHTDAWRRITGHLQSRLALAAYALSVRNSRVDA</sequence>
<dbReference type="AlphaFoldDB" id="A0A068T0U6"/>
<keyword evidence="1" id="KW-0614">Plasmid</keyword>
<dbReference type="EMBL" id="HG938354">
    <property type="protein sequence ID" value="CDN51676.1"/>
    <property type="molecule type" value="Genomic_DNA"/>
</dbReference>
<proteinExistence type="predicted"/>
<reference evidence="2" key="1">
    <citation type="journal article" date="2014" name="BMC Genomics">
        <title>Genome sequencing of two Neorhizobium galegae strains reveals a noeT gene responsible for the unusual acetylation of the nodulation factors.</title>
        <authorList>
            <person name="Osterman J."/>
            <person name="Marsh J."/>
            <person name="Laine P.K."/>
            <person name="Zeng Z."/>
            <person name="Alatalo E."/>
            <person name="Sullivan J.T."/>
            <person name="Young J.P."/>
            <person name="Thomas-Oates J."/>
            <person name="Paulin L."/>
            <person name="Lindstrom K."/>
        </authorList>
    </citation>
    <scope>NUCLEOTIDE SEQUENCE [LARGE SCALE GENOMIC DNA]</scope>
    <source>
        <strain evidence="2">HAMBI 540</strain>
    </source>
</reference>
<keyword evidence="2" id="KW-1185">Reference proteome</keyword>
<name>A0A068T0U6_NEOGA</name>
<gene>
    <name evidence="1" type="ORF">RG540_PA10000</name>
</gene>
<dbReference type="HOGENOM" id="CLU_2974763_0_0_5"/>